<dbReference type="AlphaFoldDB" id="A0A0A9FUB0"/>
<organism evidence="1">
    <name type="scientific">Arundo donax</name>
    <name type="common">Giant reed</name>
    <name type="synonym">Donax arundinaceus</name>
    <dbReference type="NCBI Taxonomy" id="35708"/>
    <lineage>
        <taxon>Eukaryota</taxon>
        <taxon>Viridiplantae</taxon>
        <taxon>Streptophyta</taxon>
        <taxon>Embryophyta</taxon>
        <taxon>Tracheophyta</taxon>
        <taxon>Spermatophyta</taxon>
        <taxon>Magnoliopsida</taxon>
        <taxon>Liliopsida</taxon>
        <taxon>Poales</taxon>
        <taxon>Poaceae</taxon>
        <taxon>PACMAD clade</taxon>
        <taxon>Arundinoideae</taxon>
        <taxon>Arundineae</taxon>
        <taxon>Arundo</taxon>
    </lineage>
</organism>
<reference evidence="1" key="1">
    <citation type="submission" date="2014-09" db="EMBL/GenBank/DDBJ databases">
        <authorList>
            <person name="Magalhaes I.L.F."/>
            <person name="Oliveira U."/>
            <person name="Santos F.R."/>
            <person name="Vidigal T.H.D.A."/>
            <person name="Brescovit A.D."/>
            <person name="Santos A.J."/>
        </authorList>
    </citation>
    <scope>NUCLEOTIDE SEQUENCE</scope>
    <source>
        <tissue evidence="1">Shoot tissue taken approximately 20 cm above the soil surface</tissue>
    </source>
</reference>
<reference evidence="1" key="2">
    <citation type="journal article" date="2015" name="Data Brief">
        <title>Shoot transcriptome of the giant reed, Arundo donax.</title>
        <authorList>
            <person name="Barrero R.A."/>
            <person name="Guerrero F.D."/>
            <person name="Moolhuijzen P."/>
            <person name="Goolsby J.A."/>
            <person name="Tidwell J."/>
            <person name="Bellgard S.E."/>
            <person name="Bellgard M.I."/>
        </authorList>
    </citation>
    <scope>NUCLEOTIDE SEQUENCE</scope>
    <source>
        <tissue evidence="1">Shoot tissue taken approximately 20 cm above the soil surface</tissue>
    </source>
</reference>
<name>A0A0A9FUB0_ARUDO</name>
<accession>A0A0A9FUB0</accession>
<dbReference type="EMBL" id="GBRH01182049">
    <property type="protein sequence ID" value="JAE15847.1"/>
    <property type="molecule type" value="Transcribed_RNA"/>
</dbReference>
<proteinExistence type="predicted"/>
<sequence>MVKGGFVFPAKGPMVLPCLTVRQSSTGNPPIVGYHIGQ</sequence>
<protein>
    <submittedName>
        <fullName evidence="1">VTE2-1</fullName>
    </submittedName>
</protein>
<evidence type="ECO:0000313" key="1">
    <source>
        <dbReference type="EMBL" id="JAE15847.1"/>
    </source>
</evidence>